<gene>
    <name evidence="5" type="ORF">GNI_004720</name>
</gene>
<dbReference type="SMART" id="SM00248">
    <property type="entry name" value="ANK"/>
    <property type="match status" value="3"/>
</dbReference>
<dbReference type="eggNOG" id="KOG4177">
    <property type="taxonomic scope" value="Eukaryota"/>
</dbReference>
<dbReference type="Pfam" id="PF12796">
    <property type="entry name" value="Ank_2"/>
    <property type="match status" value="1"/>
</dbReference>
<dbReference type="GO" id="GO:0005634">
    <property type="term" value="C:nucleus"/>
    <property type="evidence" value="ECO:0007669"/>
    <property type="project" value="TreeGrafter"/>
</dbReference>
<keyword evidence="6" id="KW-1185">Reference proteome</keyword>
<accession>A0A023BDD7</accession>
<keyword evidence="2 3" id="KW-0040">ANK repeat</keyword>
<dbReference type="VEuPathDB" id="CryptoDB:GNI_004720"/>
<dbReference type="AlphaFoldDB" id="A0A023BDD7"/>
<evidence type="ECO:0000256" key="3">
    <source>
        <dbReference type="PROSITE-ProRule" id="PRU00023"/>
    </source>
</evidence>
<dbReference type="PROSITE" id="PS50297">
    <property type="entry name" value="ANK_REP_REGION"/>
    <property type="match status" value="2"/>
</dbReference>
<dbReference type="PANTHER" id="PTHR24201">
    <property type="entry name" value="ANK_REP_REGION DOMAIN-CONTAINING PROTEIN"/>
    <property type="match status" value="1"/>
</dbReference>
<dbReference type="PANTHER" id="PTHR24201:SF16">
    <property type="entry name" value="ANKYRIN-1-LIKE-RELATED"/>
    <property type="match status" value="1"/>
</dbReference>
<feature type="repeat" description="ANK" evidence="3">
    <location>
        <begin position="197"/>
        <end position="219"/>
    </location>
</feature>
<dbReference type="PROSITE" id="PS50088">
    <property type="entry name" value="ANK_REPEAT"/>
    <property type="match status" value="2"/>
</dbReference>
<feature type="region of interest" description="Disordered" evidence="4">
    <location>
        <begin position="35"/>
        <end position="74"/>
    </location>
</feature>
<organism evidence="5 6">
    <name type="scientific">Gregarina niphandrodes</name>
    <name type="common">Septate eugregarine</name>
    <dbReference type="NCBI Taxonomy" id="110365"/>
    <lineage>
        <taxon>Eukaryota</taxon>
        <taxon>Sar</taxon>
        <taxon>Alveolata</taxon>
        <taxon>Apicomplexa</taxon>
        <taxon>Conoidasida</taxon>
        <taxon>Gregarinasina</taxon>
        <taxon>Eugregarinorida</taxon>
        <taxon>Gregarinidae</taxon>
        <taxon>Gregarina</taxon>
    </lineage>
</organism>
<dbReference type="EMBL" id="AFNH02000038">
    <property type="protein sequence ID" value="EZG88392.1"/>
    <property type="molecule type" value="Genomic_DNA"/>
</dbReference>
<sequence>MHNSKLDSPARFIEALRSGPLQEWVAIRVRREEAKWNERDGAKRRRTQEEPQKLSDREEEEEADVENGREVETGDVSIEGLQVPWLLSADEKRRSTQNNSTIDETGNEVGDETGAKRGLRRKKSSTAAVQNGACARGQNGVRAEDEQPQTMVAKPRAGALFKRGWSLSELEGLFLGMENAAWYRTRLRKLLAEQDVAKRTVLHLAAYHGNAELIQLLLSPLQDGRSGSDLHAPAQQGFQPIHFAAAQGHIECVKLFLKAGCRVNVATTNKKTPYDLAEQGGHTELAQFLKSKGGQPKGGGMVKDKDFLAAMRQLDDTAGGIAGNGQHDDGQPR</sequence>
<evidence type="ECO:0000313" key="6">
    <source>
        <dbReference type="Proteomes" id="UP000019763"/>
    </source>
</evidence>
<keyword evidence="1" id="KW-0677">Repeat</keyword>
<reference evidence="5" key="1">
    <citation type="submission" date="2013-12" db="EMBL/GenBank/DDBJ databases">
        <authorList>
            <person name="Omoto C.K."/>
            <person name="Sibley D."/>
            <person name="Venepally P."/>
            <person name="Hadjithomas M."/>
            <person name="Karamycheva S."/>
            <person name="Brunk B."/>
            <person name="Roos D."/>
            <person name="Caler E."/>
            <person name="Lorenzi H."/>
        </authorList>
    </citation>
    <scope>NUCLEOTIDE SEQUENCE</scope>
</reference>
<protein>
    <submittedName>
        <fullName evidence="5">Ankyrin repeat protein</fullName>
    </submittedName>
</protein>
<comment type="caution">
    <text evidence="5">The sequence shown here is derived from an EMBL/GenBank/DDBJ whole genome shotgun (WGS) entry which is preliminary data.</text>
</comment>
<evidence type="ECO:0000313" key="5">
    <source>
        <dbReference type="EMBL" id="EZG88392.1"/>
    </source>
</evidence>
<evidence type="ECO:0000256" key="4">
    <source>
        <dbReference type="SAM" id="MobiDB-lite"/>
    </source>
</evidence>
<dbReference type="SUPFAM" id="SSF48403">
    <property type="entry name" value="Ankyrin repeat"/>
    <property type="match status" value="1"/>
</dbReference>
<evidence type="ECO:0000256" key="1">
    <source>
        <dbReference type="ARBA" id="ARBA00022737"/>
    </source>
</evidence>
<dbReference type="InterPro" id="IPR050776">
    <property type="entry name" value="Ank_Repeat/CDKN_Inhibitor"/>
</dbReference>
<dbReference type="Gene3D" id="1.25.40.20">
    <property type="entry name" value="Ankyrin repeat-containing domain"/>
    <property type="match status" value="1"/>
</dbReference>
<dbReference type="RefSeq" id="XP_011128566.1">
    <property type="nucleotide sequence ID" value="XM_011130264.1"/>
</dbReference>
<feature type="region of interest" description="Disordered" evidence="4">
    <location>
        <begin position="89"/>
        <end position="130"/>
    </location>
</feature>
<proteinExistence type="predicted"/>
<feature type="repeat" description="ANK" evidence="3">
    <location>
        <begin position="236"/>
        <end position="268"/>
    </location>
</feature>
<dbReference type="OrthoDB" id="194358at2759"/>
<feature type="compositionally biased region" description="Basic and acidic residues" evidence="4">
    <location>
        <begin position="35"/>
        <end position="56"/>
    </location>
</feature>
<dbReference type="Proteomes" id="UP000019763">
    <property type="component" value="Unassembled WGS sequence"/>
</dbReference>
<name>A0A023BDD7_GRENI</name>
<dbReference type="InterPro" id="IPR002110">
    <property type="entry name" value="Ankyrin_rpt"/>
</dbReference>
<dbReference type="InterPro" id="IPR036770">
    <property type="entry name" value="Ankyrin_rpt-contain_sf"/>
</dbReference>
<dbReference type="GeneID" id="22910428"/>
<evidence type="ECO:0000256" key="2">
    <source>
        <dbReference type="ARBA" id="ARBA00023043"/>
    </source>
</evidence>